<organism evidence="10 11">
    <name type="scientific">Bifidobacterium margollesii</name>
    <dbReference type="NCBI Taxonomy" id="2020964"/>
    <lineage>
        <taxon>Bacteria</taxon>
        <taxon>Bacillati</taxon>
        <taxon>Actinomycetota</taxon>
        <taxon>Actinomycetes</taxon>
        <taxon>Bifidobacteriales</taxon>
        <taxon>Bifidobacteriaceae</taxon>
        <taxon>Bifidobacterium</taxon>
    </lineage>
</organism>
<evidence type="ECO:0000256" key="2">
    <source>
        <dbReference type="ARBA" id="ARBA00022448"/>
    </source>
</evidence>
<keyword evidence="3" id="KW-1003">Cell membrane</keyword>
<feature type="transmembrane region" description="Helical" evidence="9">
    <location>
        <begin position="145"/>
        <end position="165"/>
    </location>
</feature>
<evidence type="ECO:0000256" key="5">
    <source>
        <dbReference type="ARBA" id="ARBA00022989"/>
    </source>
</evidence>
<dbReference type="RefSeq" id="WP_101617516.1">
    <property type="nucleotide sequence ID" value="NZ_NMWU01000029.1"/>
</dbReference>
<reference evidence="10 11" key="1">
    <citation type="submission" date="2017-07" db="EMBL/GenBank/DDBJ databases">
        <title>Bifidobacterium novel species.</title>
        <authorList>
            <person name="Lugli G.A."/>
            <person name="Milani C."/>
            <person name="Duranti S."/>
            <person name="Mangifesta M."/>
        </authorList>
    </citation>
    <scope>NUCLEOTIDE SEQUENCE [LARGE SCALE GENOMIC DNA]</scope>
    <source>
        <strain evidence="11">Uis1B</strain>
    </source>
</reference>
<feature type="transmembrane region" description="Helical" evidence="9">
    <location>
        <begin position="34"/>
        <end position="51"/>
    </location>
</feature>
<feature type="transmembrane region" description="Helical" evidence="9">
    <location>
        <begin position="424"/>
        <end position="448"/>
    </location>
</feature>
<evidence type="ECO:0000313" key="10">
    <source>
        <dbReference type="EMBL" id="PLS30555.1"/>
    </source>
</evidence>
<evidence type="ECO:0000313" key="11">
    <source>
        <dbReference type="Proteomes" id="UP000235050"/>
    </source>
</evidence>
<comment type="subcellular location">
    <subcellularLocation>
        <location evidence="1">Cell membrane</location>
        <topology evidence="1">Multi-pass membrane protein</topology>
    </subcellularLocation>
</comment>
<feature type="transmembrane region" description="Helical" evidence="9">
    <location>
        <begin position="250"/>
        <end position="268"/>
    </location>
</feature>
<evidence type="ECO:0000256" key="6">
    <source>
        <dbReference type="ARBA" id="ARBA00023065"/>
    </source>
</evidence>
<dbReference type="InterPro" id="IPR003445">
    <property type="entry name" value="Cat_transpt"/>
</dbReference>
<feature type="region of interest" description="Disordered" evidence="8">
    <location>
        <begin position="1"/>
        <end position="25"/>
    </location>
</feature>
<keyword evidence="6" id="KW-0406">Ion transport</keyword>
<dbReference type="GO" id="GO:0030001">
    <property type="term" value="P:metal ion transport"/>
    <property type="evidence" value="ECO:0007669"/>
    <property type="project" value="UniProtKB-ARBA"/>
</dbReference>
<dbReference type="Proteomes" id="UP000235050">
    <property type="component" value="Unassembled WGS sequence"/>
</dbReference>
<keyword evidence="2" id="KW-0813">Transport</keyword>
<keyword evidence="5 9" id="KW-1133">Transmembrane helix</keyword>
<feature type="transmembrane region" description="Helical" evidence="9">
    <location>
        <begin position="94"/>
        <end position="118"/>
    </location>
</feature>
<evidence type="ECO:0000256" key="7">
    <source>
        <dbReference type="ARBA" id="ARBA00023136"/>
    </source>
</evidence>
<name>A0A2N5J8N7_9BIFI</name>
<evidence type="ECO:0000256" key="9">
    <source>
        <dbReference type="SAM" id="Phobius"/>
    </source>
</evidence>
<proteinExistence type="predicted"/>
<evidence type="ECO:0000256" key="1">
    <source>
        <dbReference type="ARBA" id="ARBA00004651"/>
    </source>
</evidence>
<feature type="transmembrane region" description="Helical" evidence="9">
    <location>
        <begin position="63"/>
        <end position="82"/>
    </location>
</feature>
<keyword evidence="11" id="KW-1185">Reference proteome</keyword>
<accession>A0A2N5J8N7</accession>
<comment type="caution">
    <text evidence="10">The sequence shown here is derived from an EMBL/GenBank/DDBJ whole genome shotgun (WGS) entry which is preliminary data.</text>
</comment>
<sequence length="466" mass="50244">MRPDASDPDGRRVGRGARRTARTDRALSHPGRLTVTYFLILAIIVTLLLLIPEASREHGSTNLPIAAFTAISALTTCGIPVVNMSQHWTLFGQIIILIAMQLGGLGVMTLASAITISISKRLSAPQNILTAAELGTTKLSEVKGLLRIVVVSTFVIEAVTFTALLPRILEVNHGAIIHSLWESLFFAVSAYNNTGFTPDSAGVYVNDWRVGLPIMLSTSIGTLGFPVLLNIYQEFRRRRGPHHWSLHIKLTLVTMLVVILSAMAWFLLVEWNNTAIYRDDSVAHRLRDALTIAVMPRTTGFDASWMPNVSEATKGFMAMVMFVGGGSASTAGGIHVTTLAVLFLVCRSVMGNKSQITAFHRRLHTATVRMSMAIASSSFVLVYGCALLLGVVTGRPLADTLFETCSAFSLGGATLSVASESNPASLMILAVVMVVGRIGPIIIGYSAVRPRPPEPLRWPSENIVVG</sequence>
<feature type="compositionally biased region" description="Basic and acidic residues" evidence="8">
    <location>
        <begin position="1"/>
        <end position="12"/>
    </location>
</feature>
<keyword evidence="4 9" id="KW-0812">Transmembrane</keyword>
<dbReference type="GO" id="GO:0008324">
    <property type="term" value="F:monoatomic cation transmembrane transporter activity"/>
    <property type="evidence" value="ECO:0007669"/>
    <property type="project" value="InterPro"/>
</dbReference>
<evidence type="ECO:0000256" key="8">
    <source>
        <dbReference type="SAM" id="MobiDB-lite"/>
    </source>
</evidence>
<gene>
    <name evidence="10" type="ORF">Uis1B_1700</name>
</gene>
<dbReference type="OrthoDB" id="9810952at2"/>
<keyword evidence="7 9" id="KW-0472">Membrane</keyword>
<evidence type="ECO:0000256" key="3">
    <source>
        <dbReference type="ARBA" id="ARBA00022475"/>
    </source>
</evidence>
<feature type="transmembrane region" description="Helical" evidence="9">
    <location>
        <begin position="210"/>
        <end position="229"/>
    </location>
</feature>
<protein>
    <submittedName>
        <fullName evidence="10">Potassium transporter Trk</fullName>
    </submittedName>
</protein>
<dbReference type="AlphaFoldDB" id="A0A2N5J8N7"/>
<dbReference type="EMBL" id="NMWU01000029">
    <property type="protein sequence ID" value="PLS30555.1"/>
    <property type="molecule type" value="Genomic_DNA"/>
</dbReference>
<dbReference type="GO" id="GO:0005886">
    <property type="term" value="C:plasma membrane"/>
    <property type="evidence" value="ECO:0007669"/>
    <property type="project" value="UniProtKB-SubCell"/>
</dbReference>
<dbReference type="Pfam" id="PF02386">
    <property type="entry name" value="TrkH"/>
    <property type="match status" value="1"/>
</dbReference>
<evidence type="ECO:0000256" key="4">
    <source>
        <dbReference type="ARBA" id="ARBA00022692"/>
    </source>
</evidence>
<dbReference type="PANTHER" id="PTHR32024">
    <property type="entry name" value="TRK SYSTEM POTASSIUM UPTAKE PROTEIN TRKG-RELATED"/>
    <property type="match status" value="1"/>
</dbReference>
<feature type="transmembrane region" description="Helical" evidence="9">
    <location>
        <begin position="366"/>
        <end position="392"/>
    </location>
</feature>
<dbReference type="PANTHER" id="PTHR32024:SF1">
    <property type="entry name" value="KTR SYSTEM POTASSIUM UPTAKE PROTEIN B"/>
    <property type="match status" value="1"/>
</dbReference>
<feature type="transmembrane region" description="Helical" evidence="9">
    <location>
        <begin position="316"/>
        <end position="345"/>
    </location>
</feature>